<evidence type="ECO:0000313" key="3">
    <source>
        <dbReference type="Proteomes" id="UP000684084"/>
    </source>
</evidence>
<evidence type="ECO:0000313" key="2">
    <source>
        <dbReference type="EMBL" id="CAB5370589.1"/>
    </source>
</evidence>
<accession>A0A915ZBQ1</accession>
<protein>
    <submittedName>
        <fullName evidence="2">Uncharacterized protein</fullName>
    </submittedName>
</protein>
<feature type="region of interest" description="Disordered" evidence="1">
    <location>
        <begin position="28"/>
        <end position="47"/>
    </location>
</feature>
<organism evidence="2 3">
    <name type="scientific">Rhizophagus irregularis</name>
    <dbReference type="NCBI Taxonomy" id="588596"/>
    <lineage>
        <taxon>Eukaryota</taxon>
        <taxon>Fungi</taxon>
        <taxon>Fungi incertae sedis</taxon>
        <taxon>Mucoromycota</taxon>
        <taxon>Glomeromycotina</taxon>
        <taxon>Glomeromycetes</taxon>
        <taxon>Glomerales</taxon>
        <taxon>Glomeraceae</taxon>
        <taxon>Rhizophagus</taxon>
    </lineage>
</organism>
<evidence type="ECO:0000256" key="1">
    <source>
        <dbReference type="SAM" id="MobiDB-lite"/>
    </source>
</evidence>
<dbReference type="EMBL" id="CAGKOT010000028">
    <property type="protein sequence ID" value="CAB5370589.1"/>
    <property type="molecule type" value="Genomic_DNA"/>
</dbReference>
<dbReference type="AlphaFoldDB" id="A0A915ZBQ1"/>
<reference evidence="2" key="1">
    <citation type="submission" date="2020-05" db="EMBL/GenBank/DDBJ databases">
        <authorList>
            <person name="Rincon C."/>
            <person name="Sanders R I."/>
            <person name="Robbins C."/>
            <person name="Chaturvedi A."/>
        </authorList>
    </citation>
    <scope>NUCLEOTIDE SEQUENCE</scope>
    <source>
        <strain evidence="2">CHB12</strain>
    </source>
</reference>
<feature type="region of interest" description="Disordered" evidence="1">
    <location>
        <begin position="409"/>
        <end position="429"/>
    </location>
</feature>
<comment type="caution">
    <text evidence="2">The sequence shown here is derived from an EMBL/GenBank/DDBJ whole genome shotgun (WGS) entry which is preliminary data.</text>
</comment>
<name>A0A915ZBQ1_9GLOM</name>
<sequence length="487" mass="53002">MKNKYAQKGKFWNDRQKRHPAFGCAGTRRRAEPGLPVPPHPQSCHQQMGGADAAVAAVRHAALQRLAPQGQRRERADAGADVAAIGGVSPGRSAELCRSAAARRLYADPARARGGRPSRRAGGLDRSVAALAAGASTGRGVIVSPGGTMRHRRRVRGERLGAAQRHRQLGDFQRVEEGERLLLAALQDQREGRSGTGAMARIDVGLALHPRRIGEEAEIADSLDLGVATQEATHLDRIFARAAHAQFECLQAAHQHPRGIGVADRADRVAHQADRVDVLLGPQHAACDQIAMAAGIFGQRVDDDIGTMFERLEPERAEEGVVDRDRWFRALEDRVAARGHGLNVDQRVGRVGGAFEIDQRDIAGRRLAHHRIDLLARRARRKIEPMHAEAAENARDQRLGCGIKRPGMDDRVAGLDHRQEQRRDRRHAAGKDQSVLGLFPYAQAIFEDFLIRPVEARIDQPFGAAGPLAGHPFEMALACGGIGENIG</sequence>
<proteinExistence type="predicted"/>
<dbReference type="Proteomes" id="UP000684084">
    <property type="component" value="Unassembled WGS sequence"/>
</dbReference>
<gene>
    <name evidence="2" type="ORF">CHRIB12_LOCUS12692</name>
</gene>